<feature type="region of interest" description="Disordered" evidence="1">
    <location>
        <begin position="1"/>
        <end position="50"/>
    </location>
</feature>
<proteinExistence type="predicted"/>
<protein>
    <submittedName>
        <fullName evidence="2">Uncharacterized protein</fullName>
    </submittedName>
</protein>
<name>A0A5B7DGB1_PORTR</name>
<evidence type="ECO:0000256" key="1">
    <source>
        <dbReference type="SAM" id="MobiDB-lite"/>
    </source>
</evidence>
<feature type="compositionally biased region" description="Basic residues" evidence="1">
    <location>
        <begin position="21"/>
        <end position="31"/>
    </location>
</feature>
<dbReference type="Proteomes" id="UP000324222">
    <property type="component" value="Unassembled WGS sequence"/>
</dbReference>
<gene>
    <name evidence="2" type="ORF">E2C01_013471</name>
</gene>
<feature type="compositionally biased region" description="Basic and acidic residues" evidence="1">
    <location>
        <begin position="1"/>
        <end position="20"/>
    </location>
</feature>
<accession>A0A5B7DGB1</accession>
<organism evidence="2 3">
    <name type="scientific">Portunus trituberculatus</name>
    <name type="common">Swimming crab</name>
    <name type="synonym">Neptunus trituberculatus</name>
    <dbReference type="NCBI Taxonomy" id="210409"/>
    <lineage>
        <taxon>Eukaryota</taxon>
        <taxon>Metazoa</taxon>
        <taxon>Ecdysozoa</taxon>
        <taxon>Arthropoda</taxon>
        <taxon>Crustacea</taxon>
        <taxon>Multicrustacea</taxon>
        <taxon>Malacostraca</taxon>
        <taxon>Eumalacostraca</taxon>
        <taxon>Eucarida</taxon>
        <taxon>Decapoda</taxon>
        <taxon>Pleocyemata</taxon>
        <taxon>Brachyura</taxon>
        <taxon>Eubrachyura</taxon>
        <taxon>Portunoidea</taxon>
        <taxon>Portunidae</taxon>
        <taxon>Portuninae</taxon>
        <taxon>Portunus</taxon>
    </lineage>
</organism>
<dbReference type="EMBL" id="VSRR010000880">
    <property type="protein sequence ID" value="MPC20522.1"/>
    <property type="molecule type" value="Genomic_DNA"/>
</dbReference>
<evidence type="ECO:0000313" key="3">
    <source>
        <dbReference type="Proteomes" id="UP000324222"/>
    </source>
</evidence>
<reference evidence="2 3" key="1">
    <citation type="submission" date="2019-05" db="EMBL/GenBank/DDBJ databases">
        <title>Another draft genome of Portunus trituberculatus and its Hox gene families provides insights of decapod evolution.</title>
        <authorList>
            <person name="Jeong J.-H."/>
            <person name="Song I."/>
            <person name="Kim S."/>
            <person name="Choi T."/>
            <person name="Kim D."/>
            <person name="Ryu S."/>
            <person name="Kim W."/>
        </authorList>
    </citation>
    <scope>NUCLEOTIDE SEQUENCE [LARGE SCALE GENOMIC DNA]</scope>
    <source>
        <tissue evidence="2">Muscle</tissue>
    </source>
</reference>
<sequence>MIRKDKKEQTKIRQNRIEHNRTKHNKNRSRQQNRTGQQEVSWGGAAGERRAGQGQGFPKLGLCLCCFGKSEVGQFGVGLAKGLDAPPRLASKFSRVQPSTIALTQQLRMCFREPLLDSDWLTESMTKKECTNTTATCGVLYSPNWPGEESLLTTRPRFNHSSCHQQVFIGRAALTCSASGGFPSGVALLRRRAPFSTKK</sequence>
<comment type="caution">
    <text evidence="2">The sequence shown here is derived from an EMBL/GenBank/DDBJ whole genome shotgun (WGS) entry which is preliminary data.</text>
</comment>
<dbReference type="AlphaFoldDB" id="A0A5B7DGB1"/>
<keyword evidence="3" id="KW-1185">Reference proteome</keyword>
<evidence type="ECO:0000313" key="2">
    <source>
        <dbReference type="EMBL" id="MPC20522.1"/>
    </source>
</evidence>